<evidence type="ECO:0000313" key="1">
    <source>
        <dbReference type="EMBL" id="PJR12793.1"/>
    </source>
</evidence>
<dbReference type="RefSeq" id="WP_100673846.1">
    <property type="nucleotide sequence ID" value="NZ_NJGD01000014.1"/>
</dbReference>
<proteinExistence type="predicted"/>
<organism evidence="1 2">
    <name type="scientific">Rhizobium meliloti</name>
    <name type="common">Ensifer meliloti</name>
    <name type="synonym">Sinorhizobium meliloti</name>
    <dbReference type="NCBI Taxonomy" id="382"/>
    <lineage>
        <taxon>Bacteria</taxon>
        <taxon>Pseudomonadati</taxon>
        <taxon>Pseudomonadota</taxon>
        <taxon>Alphaproteobacteria</taxon>
        <taxon>Hyphomicrobiales</taxon>
        <taxon>Rhizobiaceae</taxon>
        <taxon>Sinorhizobium/Ensifer group</taxon>
        <taxon>Sinorhizobium</taxon>
    </lineage>
</organism>
<accession>A0A2J0YWZ5</accession>
<sequence length="143" mass="16319">MTTRRDELLRVGTVLDYPYLWKREFLSGETEGRKDRPVCVLTAIVSPKDGQTHLALLAISSQPPHRDQQAIEIPETECRRAGLADWKKAWITVSEYNYDIAEKSYYLDTAQAPIGRLGKRFMQRLANAAAPLFRQGGARVDRR</sequence>
<name>A0A2J0YWZ5_RHIML</name>
<protein>
    <submittedName>
        <fullName evidence="1">Uncharacterized protein</fullName>
    </submittedName>
</protein>
<reference evidence="1 2" key="1">
    <citation type="submission" date="2017-06" db="EMBL/GenBank/DDBJ databases">
        <title>Ensifer strains isolated from leguminous trees and herbs display diverse denitrification phenotypes with some acting as strong N2O sinks.</title>
        <authorList>
            <person name="Woliy K."/>
            <person name="Mania D."/>
            <person name="Bakken L.R."/>
            <person name="Frostegard A."/>
        </authorList>
    </citation>
    <scope>NUCLEOTIDE SEQUENCE [LARGE SCALE GENOMIC DNA]</scope>
    <source>
        <strain evidence="1 2">AC50a</strain>
    </source>
</reference>
<dbReference type="AlphaFoldDB" id="A0A2J0YWZ5"/>
<dbReference type="EMBL" id="NJGD01000014">
    <property type="protein sequence ID" value="PJR12793.1"/>
    <property type="molecule type" value="Genomic_DNA"/>
</dbReference>
<comment type="caution">
    <text evidence="1">The sequence shown here is derived from an EMBL/GenBank/DDBJ whole genome shotgun (WGS) entry which is preliminary data.</text>
</comment>
<evidence type="ECO:0000313" key="2">
    <source>
        <dbReference type="Proteomes" id="UP000231987"/>
    </source>
</evidence>
<dbReference type="Proteomes" id="UP000231987">
    <property type="component" value="Unassembled WGS sequence"/>
</dbReference>
<gene>
    <name evidence="1" type="ORF">CEJ86_24760</name>
</gene>